<dbReference type="UniPathway" id="UPA00973"/>
<dbReference type="GO" id="GO:0016020">
    <property type="term" value="C:membrane"/>
    <property type="evidence" value="ECO:0007669"/>
    <property type="project" value="GOC"/>
</dbReference>
<protein>
    <recommendedName>
        <fullName evidence="3 10">Lipid-A-disaccharide synthase</fullName>
        <ecNumber evidence="2 10">2.4.1.182</ecNumber>
    </recommendedName>
</protein>
<accession>A0A8J7Q0T7</accession>
<dbReference type="EC" id="2.4.1.182" evidence="2 10"/>
<name>A0A8J7Q0T7_9BACT</name>
<evidence type="ECO:0000256" key="2">
    <source>
        <dbReference type="ARBA" id="ARBA00012687"/>
    </source>
</evidence>
<proteinExistence type="inferred from homology"/>
<evidence type="ECO:0000256" key="3">
    <source>
        <dbReference type="ARBA" id="ARBA00020902"/>
    </source>
</evidence>
<evidence type="ECO:0000313" key="12">
    <source>
        <dbReference type="Proteomes" id="UP000664417"/>
    </source>
</evidence>
<dbReference type="GO" id="GO:0008915">
    <property type="term" value="F:lipid-A-disaccharide synthase activity"/>
    <property type="evidence" value="ECO:0007669"/>
    <property type="project" value="UniProtKB-UniRule"/>
</dbReference>
<evidence type="ECO:0000256" key="9">
    <source>
        <dbReference type="ARBA" id="ARBA00048975"/>
    </source>
</evidence>
<reference evidence="11" key="1">
    <citation type="submission" date="2021-03" db="EMBL/GenBank/DDBJ databases">
        <authorList>
            <person name="Wang G."/>
        </authorList>
    </citation>
    <scope>NUCLEOTIDE SEQUENCE</scope>
    <source>
        <strain evidence="11">KCTC 12899</strain>
    </source>
</reference>
<comment type="similarity">
    <text evidence="10">Belongs to the LpxB family.</text>
</comment>
<dbReference type="RefSeq" id="WP_207856357.1">
    <property type="nucleotide sequence ID" value="NZ_JAFREP010000001.1"/>
</dbReference>
<dbReference type="SUPFAM" id="SSF53756">
    <property type="entry name" value="UDP-Glycosyltransferase/glycogen phosphorylase"/>
    <property type="match status" value="1"/>
</dbReference>
<evidence type="ECO:0000313" key="11">
    <source>
        <dbReference type="EMBL" id="MBO1317124.1"/>
    </source>
</evidence>
<gene>
    <name evidence="10 11" type="primary">lpxB</name>
    <name evidence="11" type="ORF">J3U88_01545</name>
</gene>
<keyword evidence="5 10" id="KW-0441">Lipid A biosynthesis</keyword>
<keyword evidence="6 10" id="KW-0328">Glycosyltransferase</keyword>
<keyword evidence="8 10" id="KW-0443">Lipid metabolism</keyword>
<dbReference type="NCBIfam" id="TIGR00215">
    <property type="entry name" value="lpxB"/>
    <property type="match status" value="1"/>
</dbReference>
<dbReference type="Proteomes" id="UP000664417">
    <property type="component" value="Unassembled WGS sequence"/>
</dbReference>
<dbReference type="PANTHER" id="PTHR30372">
    <property type="entry name" value="LIPID-A-DISACCHARIDE SYNTHASE"/>
    <property type="match status" value="1"/>
</dbReference>
<dbReference type="GO" id="GO:0009245">
    <property type="term" value="P:lipid A biosynthetic process"/>
    <property type="evidence" value="ECO:0007669"/>
    <property type="project" value="UniProtKB-UniRule"/>
</dbReference>
<comment type="pathway">
    <text evidence="10">Bacterial outer membrane biogenesis; LPS lipid A biosynthesis.</text>
</comment>
<dbReference type="AlphaFoldDB" id="A0A8J7Q0T7"/>
<dbReference type="GO" id="GO:0005543">
    <property type="term" value="F:phospholipid binding"/>
    <property type="evidence" value="ECO:0007669"/>
    <property type="project" value="TreeGrafter"/>
</dbReference>
<dbReference type="Pfam" id="PF02684">
    <property type="entry name" value="LpxB"/>
    <property type="match status" value="1"/>
</dbReference>
<comment type="catalytic activity">
    <reaction evidence="9 10">
        <text>a lipid X + a UDP-2-N,3-O-bis[(3R)-3-hydroxyacyl]-alpha-D-glucosamine = a lipid A disaccharide + UDP + H(+)</text>
        <dbReference type="Rhea" id="RHEA:67828"/>
        <dbReference type="ChEBI" id="CHEBI:15378"/>
        <dbReference type="ChEBI" id="CHEBI:58223"/>
        <dbReference type="ChEBI" id="CHEBI:137748"/>
        <dbReference type="ChEBI" id="CHEBI:176338"/>
        <dbReference type="ChEBI" id="CHEBI:176343"/>
        <dbReference type="EC" id="2.4.1.182"/>
    </reaction>
</comment>
<evidence type="ECO:0000256" key="8">
    <source>
        <dbReference type="ARBA" id="ARBA00023098"/>
    </source>
</evidence>
<evidence type="ECO:0000256" key="7">
    <source>
        <dbReference type="ARBA" id="ARBA00022679"/>
    </source>
</evidence>
<organism evidence="11 12">
    <name type="scientific">Acanthopleuribacter pedis</name>
    <dbReference type="NCBI Taxonomy" id="442870"/>
    <lineage>
        <taxon>Bacteria</taxon>
        <taxon>Pseudomonadati</taxon>
        <taxon>Acidobacteriota</taxon>
        <taxon>Holophagae</taxon>
        <taxon>Acanthopleuribacterales</taxon>
        <taxon>Acanthopleuribacteraceae</taxon>
        <taxon>Acanthopleuribacter</taxon>
    </lineage>
</organism>
<comment type="caution">
    <text evidence="11">The sequence shown here is derived from an EMBL/GenBank/DDBJ whole genome shotgun (WGS) entry which is preliminary data.</text>
</comment>
<dbReference type="InterPro" id="IPR003835">
    <property type="entry name" value="Glyco_trans_19"/>
</dbReference>
<evidence type="ECO:0000256" key="10">
    <source>
        <dbReference type="HAMAP-Rule" id="MF_00392"/>
    </source>
</evidence>
<keyword evidence="12" id="KW-1185">Reference proteome</keyword>
<dbReference type="PANTHER" id="PTHR30372:SF4">
    <property type="entry name" value="LIPID-A-DISACCHARIDE SYNTHASE, MITOCHONDRIAL-RELATED"/>
    <property type="match status" value="1"/>
</dbReference>
<evidence type="ECO:0000256" key="4">
    <source>
        <dbReference type="ARBA" id="ARBA00022516"/>
    </source>
</evidence>
<keyword evidence="4 10" id="KW-0444">Lipid biosynthesis</keyword>
<sequence length="376" mass="41175">MASQKKLFLLTTESSGDLLGARLLAALKPNVPGLEVRGVGGEKLKAEGMHLVRAVSDFNVMGLVEVLSQLSRLRAMFAELVEDLRTWQPDVVVLIDAPDFNLRFAKALRGLGIPVVYYVSPQVWAWRKGRAKKIAKLVDHMMVLFRFETEIYHQYGLKTTWVGHPLVDEVTCDTSRAAFLAEEGLDPSRPLVALAPGSRRKEVKSLLPTMLDVAKAKGDRYQFAIPAAPTIDTGLMKQLMAEAGVQIPILPGKMRPLIRHADAAVVASGTATLETGLLGTPMIVGYRLQRLSYALAKRLVQLDNIALVNIVLGRRVVPELIQDAFNPDTIWTELEPLLEDAAHRREVEAELARLPEALGGGGAANRAAAVVKDYLI</sequence>
<dbReference type="HAMAP" id="MF_00392">
    <property type="entry name" value="LpxB"/>
    <property type="match status" value="1"/>
</dbReference>
<evidence type="ECO:0000256" key="1">
    <source>
        <dbReference type="ARBA" id="ARBA00002056"/>
    </source>
</evidence>
<evidence type="ECO:0000256" key="5">
    <source>
        <dbReference type="ARBA" id="ARBA00022556"/>
    </source>
</evidence>
<dbReference type="EMBL" id="JAFREP010000001">
    <property type="protein sequence ID" value="MBO1317124.1"/>
    <property type="molecule type" value="Genomic_DNA"/>
</dbReference>
<comment type="function">
    <text evidence="1 10">Condensation of UDP-2,3-diacylglucosamine and 2,3-diacylglucosamine-1-phosphate to form lipid A disaccharide, a precursor of lipid A, a phosphorylated glycolipid that anchors the lipopolysaccharide to the outer membrane of the cell.</text>
</comment>
<keyword evidence="7 10" id="KW-0808">Transferase</keyword>
<evidence type="ECO:0000256" key="6">
    <source>
        <dbReference type="ARBA" id="ARBA00022676"/>
    </source>
</evidence>